<dbReference type="EMBL" id="JANBQB010000312">
    <property type="protein sequence ID" value="KAJ1977910.1"/>
    <property type="molecule type" value="Genomic_DNA"/>
</dbReference>
<evidence type="ECO:0000313" key="3">
    <source>
        <dbReference type="EMBL" id="KAJ1977910.1"/>
    </source>
</evidence>
<feature type="region of interest" description="Disordered" evidence="2">
    <location>
        <begin position="256"/>
        <end position="276"/>
    </location>
</feature>
<dbReference type="Gene3D" id="1.25.40.10">
    <property type="entry name" value="Tetratricopeptide repeat domain"/>
    <property type="match status" value="2"/>
</dbReference>
<dbReference type="AlphaFoldDB" id="A0A9W8B6Z1"/>
<dbReference type="PANTHER" id="PTHR47447">
    <property type="entry name" value="OS03G0856100 PROTEIN"/>
    <property type="match status" value="1"/>
</dbReference>
<keyword evidence="1" id="KW-0677">Repeat</keyword>
<evidence type="ECO:0000256" key="2">
    <source>
        <dbReference type="SAM" id="MobiDB-lite"/>
    </source>
</evidence>
<gene>
    <name evidence="3" type="ORF">H4R34_003406</name>
</gene>
<dbReference type="InterPro" id="IPR011990">
    <property type="entry name" value="TPR-like_helical_dom_sf"/>
</dbReference>
<protein>
    <submittedName>
        <fullName evidence="3">Uncharacterized protein</fullName>
    </submittedName>
</protein>
<keyword evidence="4" id="KW-1185">Reference proteome</keyword>
<dbReference type="PANTHER" id="PTHR47447:SF23">
    <property type="entry name" value="PENTACOTRIPEPTIDE-REPEAT REGION OF PRORP DOMAIN-CONTAINING PROTEIN"/>
    <property type="match status" value="1"/>
</dbReference>
<dbReference type="OrthoDB" id="185373at2759"/>
<sequence>MALRHHLFTDLHHLYIQLDLRPIFAACLQEPTFVISDTINDFCCWHGCIDSKPQMESFASHPHVSAEPQSTAYESFIDDLVVTIADRALSDDMDGSAFWAKLGRKRTLLLHTFAHATTQPPFPAQLPAISLMPRTLSPSEKLFGSFLPPSDPSLQSAARVHCEIPDPTLYGKSLLRRIIITSVRQTGTSSTPQPHRYFRTLGLMMDYYHAFGPLDTWVLLMTFHHLITSYSYIWTHLLMQQLRSLNLKHISAAKDDASNHAPTDNPLEMPRSSPDETKQDIQAALMVFPIQLSPFYPDPALFRRHEVYVAGLLLSIRYAPNPSNPTLSCRAGEPNCLHLPHMPSQDGQLQDMINKITREVLRAHRAMLVAQLPSSSKNSSLVLRRVRYAWSPMHWRTVYGLCRQWVLAFDASRSNFPNSTSMAHVFPWVAGCLGVVGNDPAETPITSLAPALAYLQQHSLLVFPRWFYHQAIQVCLAQSHLAIAAQYFLQMQVHNPKGSTAITEQLFKALVAHNQIHLLADLCRETKRVLVMQMALNVLTMGLALRATSPTDGANGAHPSTPLSVDHTPLVAVEALYRFICRFFPTRSTANRHNQPDLTFQCTLTHRQRDTLYNRTIYQLIRHRQHRVARIVHYFMAQRGIPPQLHTFNYLLKHLFLAEPFGLAYQCYRETVDRWLQPNQFTASIVLHGIARNGPHTSFDNKLSQMLTVTNDAKDACITPASSTCGSMPAEAPDSPALSEGELRAIFGLPRAPEGVESIRLNELVPSSWVPYLAQSTGRLQGMAGAGPTARDLSAQVYHDLQQASVPLDTTLFTNFFRYLTALGEPLTLVWGLFEDMERFRVTPDADTYEALLWGFARYGQPEDVHALFDHMSATLLGSPRQTHYCAVMHAYSRNHQPDQVLHIWRALGQSFSECSLRATNIFLLAMVRAHEYQTAIDEFYALCARHPTTMSTTFPFVPITPTAGQESVIGAPAAAHRWFDQAAKQRARQARSLPVTLHDNEHTAALLIRAHLMVRDFQRAWQIFTHRTLQSPTNRSYVLEAFLQFFLDQRDIEGCRAVLSLIQRESVKTVLWQHYMALLRLAMVRVDRPQYIVLFYVMLRQSYLGHFAPLDVSQQRYSARLLCYWYPTLWRRLLSWAESPPATAISVLVDQTTESSAWAIVARPFFKAENRAVSSGAGPNLAAAAAATQSMDQFTFPLTLALPVIEALLAARQPELALAALYDVLIATGDGQAGTPSVLFAQLMASLR</sequence>
<evidence type="ECO:0000256" key="1">
    <source>
        <dbReference type="ARBA" id="ARBA00022737"/>
    </source>
</evidence>
<dbReference type="Proteomes" id="UP001151582">
    <property type="component" value="Unassembled WGS sequence"/>
</dbReference>
<evidence type="ECO:0000313" key="4">
    <source>
        <dbReference type="Proteomes" id="UP001151582"/>
    </source>
</evidence>
<name>A0A9W8B6Z1_9FUNG</name>
<accession>A0A9W8B6Z1</accession>
<reference evidence="3" key="1">
    <citation type="submission" date="2022-07" db="EMBL/GenBank/DDBJ databases">
        <title>Phylogenomic reconstructions and comparative analyses of Kickxellomycotina fungi.</title>
        <authorList>
            <person name="Reynolds N.K."/>
            <person name="Stajich J.E."/>
            <person name="Barry K."/>
            <person name="Grigoriev I.V."/>
            <person name="Crous P."/>
            <person name="Smith M.E."/>
        </authorList>
    </citation>
    <scope>NUCLEOTIDE SEQUENCE</scope>
    <source>
        <strain evidence="3">RSA 567</strain>
    </source>
</reference>
<organism evidence="3 4">
    <name type="scientific">Dimargaris verticillata</name>
    <dbReference type="NCBI Taxonomy" id="2761393"/>
    <lineage>
        <taxon>Eukaryota</taxon>
        <taxon>Fungi</taxon>
        <taxon>Fungi incertae sedis</taxon>
        <taxon>Zoopagomycota</taxon>
        <taxon>Kickxellomycotina</taxon>
        <taxon>Dimargaritomycetes</taxon>
        <taxon>Dimargaritales</taxon>
        <taxon>Dimargaritaceae</taxon>
        <taxon>Dimargaris</taxon>
    </lineage>
</organism>
<proteinExistence type="predicted"/>
<comment type="caution">
    <text evidence="3">The sequence shown here is derived from an EMBL/GenBank/DDBJ whole genome shotgun (WGS) entry which is preliminary data.</text>
</comment>